<evidence type="ECO:0000256" key="1">
    <source>
        <dbReference type="SAM" id="MobiDB-lite"/>
    </source>
</evidence>
<proteinExistence type="predicted"/>
<keyword evidence="2" id="KW-0472">Membrane</keyword>
<accession>A0AAD3DV41</accession>
<evidence type="ECO:0000256" key="2">
    <source>
        <dbReference type="SAM" id="Phobius"/>
    </source>
</evidence>
<feature type="transmembrane region" description="Helical" evidence="2">
    <location>
        <begin position="135"/>
        <end position="153"/>
    </location>
</feature>
<dbReference type="EMBL" id="BMAR01000019">
    <property type="protein sequence ID" value="GFR47664.1"/>
    <property type="molecule type" value="Genomic_DNA"/>
</dbReference>
<sequence length="217" mass="22611">MASTPAPPMTPTAATAFKDGHATTAAEGGHSNKGVAGSVGPAKGKQSSRAMKRASTWDGNSKRSERAQGGSGTPATSSAGRRVAAAASQAATPGTPAAAASAASSTSAAGPRRSFIKQAPMAAGLARKRLRVKDFTFYIVVLPVLIFLFVILLPPELQWQDLLRLISTDWVAIGTRMSLLHLAFLTVWVWLWPIPLEFSRETTPAATTTAAATATVR</sequence>
<keyword evidence="2" id="KW-0812">Transmembrane</keyword>
<feature type="compositionally biased region" description="Pro residues" evidence="1">
    <location>
        <begin position="1"/>
        <end position="10"/>
    </location>
</feature>
<evidence type="ECO:0000313" key="4">
    <source>
        <dbReference type="Proteomes" id="UP001054857"/>
    </source>
</evidence>
<reference evidence="3 4" key="1">
    <citation type="journal article" date="2021" name="Sci. Rep.">
        <title>Genome sequencing of the multicellular alga Astrephomene provides insights into convergent evolution of germ-soma differentiation.</title>
        <authorList>
            <person name="Yamashita S."/>
            <person name="Yamamoto K."/>
            <person name="Matsuzaki R."/>
            <person name="Suzuki S."/>
            <person name="Yamaguchi H."/>
            <person name="Hirooka S."/>
            <person name="Minakuchi Y."/>
            <person name="Miyagishima S."/>
            <person name="Kawachi M."/>
            <person name="Toyoda A."/>
            <person name="Nozaki H."/>
        </authorList>
    </citation>
    <scope>NUCLEOTIDE SEQUENCE [LARGE SCALE GENOMIC DNA]</scope>
    <source>
        <strain evidence="3 4">NIES-4017</strain>
    </source>
</reference>
<name>A0AAD3DV41_9CHLO</name>
<comment type="caution">
    <text evidence="3">The sequence shown here is derived from an EMBL/GenBank/DDBJ whole genome shotgun (WGS) entry which is preliminary data.</text>
</comment>
<feature type="region of interest" description="Disordered" evidence="1">
    <location>
        <begin position="1"/>
        <end position="105"/>
    </location>
</feature>
<evidence type="ECO:0000313" key="3">
    <source>
        <dbReference type="EMBL" id="GFR47664.1"/>
    </source>
</evidence>
<feature type="compositionally biased region" description="Low complexity" evidence="1">
    <location>
        <begin position="73"/>
        <end position="105"/>
    </location>
</feature>
<dbReference type="AlphaFoldDB" id="A0AAD3DV41"/>
<gene>
    <name evidence="3" type="ORF">Agub_g9408</name>
</gene>
<feature type="non-terminal residue" evidence="3">
    <location>
        <position position="1"/>
    </location>
</feature>
<keyword evidence="2" id="KW-1133">Transmembrane helix</keyword>
<dbReference type="Proteomes" id="UP001054857">
    <property type="component" value="Unassembled WGS sequence"/>
</dbReference>
<organism evidence="3 4">
    <name type="scientific">Astrephomene gubernaculifera</name>
    <dbReference type="NCBI Taxonomy" id="47775"/>
    <lineage>
        <taxon>Eukaryota</taxon>
        <taxon>Viridiplantae</taxon>
        <taxon>Chlorophyta</taxon>
        <taxon>core chlorophytes</taxon>
        <taxon>Chlorophyceae</taxon>
        <taxon>CS clade</taxon>
        <taxon>Chlamydomonadales</taxon>
        <taxon>Astrephomenaceae</taxon>
        <taxon>Astrephomene</taxon>
    </lineage>
</organism>
<keyword evidence="4" id="KW-1185">Reference proteome</keyword>
<feature type="transmembrane region" description="Helical" evidence="2">
    <location>
        <begin position="173"/>
        <end position="192"/>
    </location>
</feature>
<protein>
    <submittedName>
        <fullName evidence="3">Uncharacterized protein</fullName>
    </submittedName>
</protein>